<evidence type="ECO:0000313" key="4">
    <source>
        <dbReference type="Proteomes" id="UP000726737"/>
    </source>
</evidence>
<accession>A0A9P6U231</accession>
<dbReference type="PANTHER" id="PTHR32226">
    <property type="entry name" value="TELO2-INTERACTING PROTEIN 2"/>
    <property type="match status" value="1"/>
</dbReference>
<dbReference type="GO" id="GO:0110078">
    <property type="term" value="C:TTT Hsp90 cochaperone complex"/>
    <property type="evidence" value="ECO:0007669"/>
    <property type="project" value="InterPro"/>
</dbReference>
<keyword evidence="4" id="KW-1185">Reference proteome</keyword>
<dbReference type="PANTHER" id="PTHR32226:SF2">
    <property type="entry name" value="TELO2-INTERACTING PROTEIN 2"/>
    <property type="match status" value="1"/>
</dbReference>
<dbReference type="GO" id="GO:0005634">
    <property type="term" value="C:nucleus"/>
    <property type="evidence" value="ECO:0007669"/>
    <property type="project" value="TreeGrafter"/>
</dbReference>
<dbReference type="EMBL" id="JAAAJA010000269">
    <property type="protein sequence ID" value="KAG0257177.1"/>
    <property type="molecule type" value="Genomic_DNA"/>
</dbReference>
<sequence>MGIQLDVEVGAADSDTTGIEDTKDLLNMEAWMAIAYSLTDEWPLVRDAFQEQLIKALQLSDTFLRAIREDTFIDRSQKLVQFVEAVLQGLRQEQVDTVNHGPDHGTLTVLEPKDWTLALWLCDQLRVPPVFATLESIHESAATKAIADTFVKRLHTLLECIGHLLRLQTVDNTLTLHRLIVACAAFTSPKDLWIKHDPQISKSIMTKAQEILATLFQTTPWSTPSASSISFASPADSATVSAPSYNLKVIRIPGSFSDHVIKILEKDIRSCFTHVKANKMVERAQTTISQHQQKMRQTVQTIEDAEGSIATTGTITVTGEKELVSIHPQHGATASSQKIMIAPVVDTPNDEEELWTAMDDESNMDPRQPRRWDKNFPESVPVLEWCTQQQIQDPSRVHEVFMLLVGPILAMMDSVHKRYQIRGLDLLSRFLIQYHGPSMNDRSASKSQRDDQRIWIKIFERTGLDQVLERNLKPLLSPLQAPNTLETPAEVAQSNEQLEALQAAFRAYLTLILVNTEPRDRPVTEADDPHPTSMRGRNVVRGGIDGDTTTTLTIENLFLHGILGRIRGTNLSKEYLSLVFEWMERLIRPVIVFDSILEQLPPSQLDLTRAPDGGASISSTGVIATESVLVFGMGSLTIKYLQSLLEFIFNVLDYQFPSSPATIRLQSLNLAWRASNALHAVMETSKPRIPRYRGKLMASIANCWANSRIFPSESSKLEAAAKTSSYTLDLATAQARLDQSLIRSMQLCISICRSKIVEDTSSGLEMDLQALKNLDPAIFGPLFTSE</sequence>
<dbReference type="InterPro" id="IPR018870">
    <property type="entry name" value="Tti2"/>
</dbReference>
<protein>
    <submittedName>
        <fullName evidence="3">Uncharacterized protein</fullName>
    </submittedName>
</protein>
<dbReference type="GO" id="GO:0005829">
    <property type="term" value="C:cytosol"/>
    <property type="evidence" value="ECO:0007669"/>
    <property type="project" value="TreeGrafter"/>
</dbReference>
<comment type="caution">
    <text evidence="3">The sequence shown here is derived from an EMBL/GenBank/DDBJ whole genome shotgun (WGS) entry which is preliminary data.</text>
</comment>
<reference evidence="3" key="1">
    <citation type="journal article" date="2020" name="Fungal Divers.">
        <title>Resolving the Mortierellaceae phylogeny through synthesis of multi-gene phylogenetics and phylogenomics.</title>
        <authorList>
            <person name="Vandepol N."/>
            <person name="Liber J."/>
            <person name="Desiro A."/>
            <person name="Na H."/>
            <person name="Kennedy M."/>
            <person name="Barry K."/>
            <person name="Grigoriev I.V."/>
            <person name="Miller A.N."/>
            <person name="O'Donnell K."/>
            <person name="Stajich J.E."/>
            <person name="Bonito G."/>
        </authorList>
    </citation>
    <scope>NUCLEOTIDE SEQUENCE</scope>
    <source>
        <strain evidence="3">KOD948</strain>
    </source>
</reference>
<comment type="similarity">
    <text evidence="1">Belongs to the TTI2 family.</text>
</comment>
<feature type="compositionally biased region" description="Basic and acidic residues" evidence="2">
    <location>
        <begin position="520"/>
        <end position="530"/>
    </location>
</feature>
<evidence type="ECO:0000313" key="3">
    <source>
        <dbReference type="EMBL" id="KAG0257177.1"/>
    </source>
</evidence>
<evidence type="ECO:0000256" key="2">
    <source>
        <dbReference type="SAM" id="MobiDB-lite"/>
    </source>
</evidence>
<dbReference type="Pfam" id="PF10521">
    <property type="entry name" value="Tti2"/>
    <property type="match status" value="1"/>
</dbReference>
<organism evidence="3 4">
    <name type="scientific">Mortierella polycephala</name>
    <dbReference type="NCBI Taxonomy" id="41804"/>
    <lineage>
        <taxon>Eukaryota</taxon>
        <taxon>Fungi</taxon>
        <taxon>Fungi incertae sedis</taxon>
        <taxon>Mucoromycota</taxon>
        <taxon>Mortierellomycotina</taxon>
        <taxon>Mortierellomycetes</taxon>
        <taxon>Mortierellales</taxon>
        <taxon>Mortierellaceae</taxon>
        <taxon>Mortierella</taxon>
    </lineage>
</organism>
<evidence type="ECO:0000256" key="1">
    <source>
        <dbReference type="ARBA" id="ARBA00034736"/>
    </source>
</evidence>
<name>A0A9P6U231_9FUNG</name>
<proteinExistence type="inferred from homology"/>
<feature type="region of interest" description="Disordered" evidence="2">
    <location>
        <begin position="520"/>
        <end position="542"/>
    </location>
</feature>
<dbReference type="AlphaFoldDB" id="A0A9P6U231"/>
<dbReference type="Proteomes" id="UP000726737">
    <property type="component" value="Unassembled WGS sequence"/>
</dbReference>
<dbReference type="OrthoDB" id="6417021at2759"/>
<gene>
    <name evidence="3" type="ORF">BG011_004095</name>
</gene>